<keyword evidence="4" id="KW-1185">Reference proteome</keyword>
<reference evidence="3" key="2">
    <citation type="submission" date="2023-01" db="EMBL/GenBank/DDBJ databases">
        <authorList>
            <person name="Sun Q."/>
            <person name="Evtushenko L."/>
        </authorList>
    </citation>
    <scope>NUCLEOTIDE SEQUENCE</scope>
    <source>
        <strain evidence="3">VKM Ac-1321</strain>
    </source>
</reference>
<dbReference type="InterPro" id="IPR032710">
    <property type="entry name" value="NTF2-like_dom_sf"/>
</dbReference>
<reference evidence="3" key="1">
    <citation type="journal article" date="2014" name="Int. J. Syst. Evol. Microbiol.">
        <title>Complete genome sequence of Corynebacterium casei LMG S-19264T (=DSM 44701T), isolated from a smear-ripened cheese.</title>
        <authorList>
            <consortium name="US DOE Joint Genome Institute (JGI-PGF)"/>
            <person name="Walter F."/>
            <person name="Albersmeier A."/>
            <person name="Kalinowski J."/>
            <person name="Ruckert C."/>
        </authorList>
    </citation>
    <scope>NUCLEOTIDE SEQUENCE</scope>
    <source>
        <strain evidence="3">VKM Ac-1321</strain>
    </source>
</reference>
<dbReference type="RefSeq" id="WP_261960416.1">
    <property type="nucleotide sequence ID" value="NZ_BAAAXA010000001.1"/>
</dbReference>
<dbReference type="InterPro" id="IPR023006">
    <property type="entry name" value="YchJ-like"/>
</dbReference>
<accession>A0A9W6KPI3</accession>
<dbReference type="HAMAP" id="MF_00612">
    <property type="entry name" value="UPF0225"/>
    <property type="match status" value="1"/>
</dbReference>
<comment type="similarity">
    <text evidence="1">Belongs to the UPF0225 family.</text>
</comment>
<dbReference type="InterPro" id="IPR048469">
    <property type="entry name" value="YchJ-like_M"/>
</dbReference>
<evidence type="ECO:0000259" key="2">
    <source>
        <dbReference type="Pfam" id="PF17775"/>
    </source>
</evidence>
<feature type="domain" description="YchJ-like middle NTF2-like" evidence="2">
    <location>
        <begin position="33"/>
        <end position="126"/>
    </location>
</feature>
<proteinExistence type="inferred from homology"/>
<dbReference type="Gene3D" id="3.10.450.50">
    <property type="match status" value="1"/>
</dbReference>
<dbReference type="AlphaFoldDB" id="A0A9W6KPI3"/>
<dbReference type="Proteomes" id="UP001143480">
    <property type="component" value="Unassembled WGS sequence"/>
</dbReference>
<evidence type="ECO:0000313" key="3">
    <source>
        <dbReference type="EMBL" id="GLL03950.1"/>
    </source>
</evidence>
<sequence length="129" mass="14526">MTGVTGTSTCPCGLGESYDDCCGKYHRGAEPPSAELLMRARYSAYVVGDRRFLLRTWHEKTKPRALTLESDQNWQGLTILAREGGGLFDTEGIVEFQARYLSDGRSGRMHDRSRFLKVAGAWRYVDEVD</sequence>
<dbReference type="SUPFAM" id="SSF54427">
    <property type="entry name" value="NTF2-like"/>
    <property type="match status" value="1"/>
</dbReference>
<evidence type="ECO:0000256" key="1">
    <source>
        <dbReference type="HAMAP-Rule" id="MF_00612"/>
    </source>
</evidence>
<dbReference type="Pfam" id="PF17775">
    <property type="entry name" value="YchJ_M-like"/>
    <property type="match status" value="1"/>
</dbReference>
<evidence type="ECO:0000313" key="4">
    <source>
        <dbReference type="Proteomes" id="UP001143480"/>
    </source>
</evidence>
<gene>
    <name evidence="3" type="ORF">GCM10017581_056960</name>
</gene>
<organism evidence="3 4">
    <name type="scientific">Dactylosporangium matsuzakiense</name>
    <dbReference type="NCBI Taxonomy" id="53360"/>
    <lineage>
        <taxon>Bacteria</taxon>
        <taxon>Bacillati</taxon>
        <taxon>Actinomycetota</taxon>
        <taxon>Actinomycetes</taxon>
        <taxon>Micromonosporales</taxon>
        <taxon>Micromonosporaceae</taxon>
        <taxon>Dactylosporangium</taxon>
    </lineage>
</organism>
<name>A0A9W6KPI3_9ACTN</name>
<dbReference type="EMBL" id="BSFP01000039">
    <property type="protein sequence ID" value="GLL03950.1"/>
    <property type="molecule type" value="Genomic_DNA"/>
</dbReference>
<protein>
    <recommendedName>
        <fullName evidence="1">UPF0225 protein GCM10017581_056960</fullName>
    </recommendedName>
</protein>
<comment type="caution">
    <text evidence="3">The sequence shown here is derived from an EMBL/GenBank/DDBJ whole genome shotgun (WGS) entry which is preliminary data.</text>
</comment>